<dbReference type="SUPFAM" id="SSF48013">
    <property type="entry name" value="NusB-like"/>
    <property type="match status" value="1"/>
</dbReference>
<reference evidence="8" key="2">
    <citation type="submission" date="2023-12" db="EMBL/GenBank/DDBJ databases">
        <authorList>
            <person name="Sun Q."/>
            <person name="Inoue M."/>
        </authorList>
    </citation>
    <scope>NUCLEOTIDE SEQUENCE</scope>
    <source>
        <strain evidence="8">JCM 17590</strain>
    </source>
</reference>
<keyword evidence="2 6" id="KW-0489">Methyltransferase</keyword>
<proteinExistence type="inferred from homology"/>
<keyword evidence="4 6" id="KW-0949">S-adenosyl-L-methionine</keyword>
<evidence type="ECO:0000256" key="6">
    <source>
        <dbReference type="PROSITE-ProRule" id="PRU01023"/>
    </source>
</evidence>
<dbReference type="SUPFAM" id="SSF53335">
    <property type="entry name" value="S-adenosyl-L-methionine-dependent methyltransferases"/>
    <property type="match status" value="1"/>
</dbReference>
<dbReference type="PROSITE" id="PS01153">
    <property type="entry name" value="NOL1_NOP2_SUN"/>
    <property type="match status" value="1"/>
</dbReference>
<dbReference type="InterPro" id="IPR001678">
    <property type="entry name" value="MeTrfase_RsmB-F_NOP2_dom"/>
</dbReference>
<feature type="binding site" evidence="6">
    <location>
        <position position="321"/>
    </location>
    <ligand>
        <name>S-adenosyl-L-methionine</name>
        <dbReference type="ChEBI" id="CHEBI:59789"/>
    </ligand>
</feature>
<dbReference type="PROSITE" id="PS51686">
    <property type="entry name" value="SAM_MT_RSMB_NOP"/>
    <property type="match status" value="1"/>
</dbReference>
<feature type="binding site" evidence="6">
    <location>
        <begin position="270"/>
        <end position="276"/>
    </location>
    <ligand>
        <name>S-adenosyl-L-methionine</name>
        <dbReference type="ChEBI" id="CHEBI:59789"/>
    </ligand>
</feature>
<keyword evidence="9" id="KW-1185">Reference proteome</keyword>
<name>A0ABP7ZEK7_9MICO</name>
<dbReference type="EMBL" id="BAABBV010000001">
    <property type="protein sequence ID" value="GAA4155286.1"/>
    <property type="molecule type" value="Genomic_DNA"/>
</dbReference>
<comment type="caution">
    <text evidence="8">The sequence shown here is derived from an EMBL/GenBank/DDBJ whole genome shotgun (WGS) entry which is preliminary data.</text>
</comment>
<comment type="similarity">
    <text evidence="1 6">Belongs to the class I-like SAM-binding methyltransferase superfamily. RsmB/NOP family.</text>
</comment>
<evidence type="ECO:0000259" key="7">
    <source>
        <dbReference type="PROSITE" id="PS51686"/>
    </source>
</evidence>
<feature type="binding site" evidence="6">
    <location>
        <position position="295"/>
    </location>
    <ligand>
        <name>S-adenosyl-L-methionine</name>
        <dbReference type="ChEBI" id="CHEBI:59789"/>
    </ligand>
</feature>
<dbReference type="InterPro" id="IPR049560">
    <property type="entry name" value="MeTrfase_RsmB-F_NOP2_cat"/>
</dbReference>
<dbReference type="PANTHER" id="PTHR22807:SF53">
    <property type="entry name" value="RIBOSOMAL RNA SMALL SUBUNIT METHYLTRANSFERASE B-RELATED"/>
    <property type="match status" value="1"/>
</dbReference>
<evidence type="ECO:0000313" key="8">
    <source>
        <dbReference type="EMBL" id="GAA4155286.1"/>
    </source>
</evidence>
<dbReference type="InterPro" id="IPR035926">
    <property type="entry name" value="NusB-like_sf"/>
</dbReference>
<evidence type="ECO:0000256" key="2">
    <source>
        <dbReference type="ARBA" id="ARBA00022603"/>
    </source>
</evidence>
<dbReference type="Gene3D" id="1.10.940.10">
    <property type="entry name" value="NusB-like"/>
    <property type="match status" value="1"/>
</dbReference>
<evidence type="ECO:0000256" key="3">
    <source>
        <dbReference type="ARBA" id="ARBA00022679"/>
    </source>
</evidence>
<dbReference type="InterPro" id="IPR006027">
    <property type="entry name" value="NusB_RsmB_TIM44"/>
</dbReference>
<dbReference type="CDD" id="cd02440">
    <property type="entry name" value="AdoMet_MTases"/>
    <property type="match status" value="1"/>
</dbReference>
<dbReference type="RefSeq" id="WP_344790069.1">
    <property type="nucleotide sequence ID" value="NZ_BAABBV010000001.1"/>
</dbReference>
<dbReference type="InterPro" id="IPR029063">
    <property type="entry name" value="SAM-dependent_MTases_sf"/>
</dbReference>
<keyword evidence="5 6" id="KW-0694">RNA-binding</keyword>
<dbReference type="Gene3D" id="3.40.50.150">
    <property type="entry name" value="Vaccinia Virus protein VP39"/>
    <property type="match status" value="1"/>
</dbReference>
<gene>
    <name evidence="8" type="ORF">GCM10022286_04030</name>
</gene>
<dbReference type="InterPro" id="IPR023267">
    <property type="entry name" value="RCMT"/>
</dbReference>
<dbReference type="Pfam" id="PF01029">
    <property type="entry name" value="NusB"/>
    <property type="match status" value="1"/>
</dbReference>
<dbReference type="InterPro" id="IPR018314">
    <property type="entry name" value="RsmB/NOL1/NOP2-like_CS"/>
</dbReference>
<feature type="binding site" evidence="6">
    <location>
        <position position="339"/>
    </location>
    <ligand>
        <name>S-adenosyl-L-methionine</name>
        <dbReference type="ChEBI" id="CHEBI:59789"/>
    </ligand>
</feature>
<accession>A0ABP7ZEK7</accession>
<dbReference type="Proteomes" id="UP001415169">
    <property type="component" value="Unassembled WGS sequence"/>
</dbReference>
<organism evidence="8 9">
    <name type="scientific">Gryllotalpicola daejeonensis</name>
    <dbReference type="NCBI Taxonomy" id="993087"/>
    <lineage>
        <taxon>Bacteria</taxon>
        <taxon>Bacillati</taxon>
        <taxon>Actinomycetota</taxon>
        <taxon>Actinomycetes</taxon>
        <taxon>Micrococcales</taxon>
        <taxon>Microbacteriaceae</taxon>
        <taxon>Gryllotalpicola</taxon>
    </lineage>
</organism>
<evidence type="ECO:0000256" key="1">
    <source>
        <dbReference type="ARBA" id="ARBA00007494"/>
    </source>
</evidence>
<sequence length="460" mass="49306">MNDAAHTPNPRRIAYDVLAAVRESDAYANLLLPVRLERSGMSSADAGLATELTYGTLRMQGYYDAVIRIAAHREIDQIEPAVRDVLRLGAHQLLSMRVPSHAAVNETVRVAAQAIGRGRVGFVNGVLRGIARTKPDKWRERVLADATTPDDAIAALGSHPVWIVRALRQSLAAERRHDVDVAAELEALLAADNAAPRVNLVALPGGGTVPEGAEPNPYSPYGFTLPGDPFRLVRESEGWVRVQDEGSQLAALALVAARPVRAGERWLDLCAGPGGKAALLGAEARRAGATLVANEVVAARAGLVRNAVAPLGDAVEVVEGDGRGIPTEHAGEFDRVLLDAPCTGLGALRRRPESRWRKQPRDVAELERLQSSLLDAAVETLRPGGILAYVTCSPHLGETRIAVAEALKRHPGELEELPTQEILQGAVKTPLDLSGDPAQVQLWPHRHNTDAMFIALLQKA</sequence>
<dbReference type="PANTHER" id="PTHR22807">
    <property type="entry name" value="NOP2 YEAST -RELATED NOL1/NOP2/FMU SUN DOMAIN-CONTAINING"/>
    <property type="match status" value="1"/>
</dbReference>
<evidence type="ECO:0000256" key="5">
    <source>
        <dbReference type="ARBA" id="ARBA00022884"/>
    </source>
</evidence>
<keyword evidence="3 6" id="KW-0808">Transferase</keyword>
<dbReference type="PRINTS" id="PR02008">
    <property type="entry name" value="RCMTFAMILY"/>
</dbReference>
<dbReference type="Pfam" id="PF01189">
    <property type="entry name" value="Methyltr_RsmB-F"/>
    <property type="match status" value="1"/>
</dbReference>
<reference evidence="8" key="1">
    <citation type="journal article" date="2014" name="Int. J. Syst. Evol. Microbiol.">
        <title>Complete genome of a new Firmicutes species belonging to the dominant human colonic microbiota ('Ruminococcus bicirculans') reveals two chromosomes and a selective capacity to utilize plant glucans.</title>
        <authorList>
            <consortium name="NISC Comparative Sequencing Program"/>
            <person name="Wegmann U."/>
            <person name="Louis P."/>
            <person name="Goesmann A."/>
            <person name="Henrissat B."/>
            <person name="Duncan S.H."/>
            <person name="Flint H.J."/>
        </authorList>
    </citation>
    <scope>NUCLEOTIDE SEQUENCE</scope>
    <source>
        <strain evidence="8">JCM 17590</strain>
    </source>
</reference>
<evidence type="ECO:0000256" key="4">
    <source>
        <dbReference type="ARBA" id="ARBA00022691"/>
    </source>
</evidence>
<protein>
    <submittedName>
        <fullName evidence="8">Transcription antitermination factor NusB</fullName>
    </submittedName>
</protein>
<feature type="domain" description="SAM-dependent MTase RsmB/NOP-type" evidence="7">
    <location>
        <begin position="171"/>
        <end position="460"/>
    </location>
</feature>
<feature type="active site" description="Nucleophile" evidence="6">
    <location>
        <position position="392"/>
    </location>
</feature>
<evidence type="ECO:0000313" key="9">
    <source>
        <dbReference type="Proteomes" id="UP001415169"/>
    </source>
</evidence>